<keyword evidence="6 7" id="KW-0472">Membrane</keyword>
<evidence type="ECO:0000313" key="8">
    <source>
        <dbReference type="EMBL" id="NKG19543.1"/>
    </source>
</evidence>
<feature type="transmembrane region" description="Helical" evidence="7">
    <location>
        <begin position="362"/>
        <end position="384"/>
    </location>
</feature>
<feature type="transmembrane region" description="Helical" evidence="7">
    <location>
        <begin position="235"/>
        <end position="257"/>
    </location>
</feature>
<evidence type="ECO:0000256" key="3">
    <source>
        <dbReference type="ARBA" id="ARBA00022475"/>
    </source>
</evidence>
<feature type="transmembrane region" description="Helical" evidence="7">
    <location>
        <begin position="302"/>
        <end position="323"/>
    </location>
</feature>
<name>A0ABX1G000_9MICC</name>
<feature type="transmembrane region" description="Helical" evidence="7">
    <location>
        <begin position="161"/>
        <end position="182"/>
    </location>
</feature>
<dbReference type="InterPro" id="IPR011701">
    <property type="entry name" value="MFS"/>
</dbReference>
<keyword evidence="3" id="KW-1003">Cell membrane</keyword>
<feature type="transmembrane region" description="Helical" evidence="7">
    <location>
        <begin position="329"/>
        <end position="350"/>
    </location>
</feature>
<feature type="transmembrane region" description="Helical" evidence="7">
    <location>
        <begin position="269"/>
        <end position="290"/>
    </location>
</feature>
<feature type="transmembrane region" description="Helical" evidence="7">
    <location>
        <begin position="390"/>
        <end position="409"/>
    </location>
</feature>
<evidence type="ECO:0000256" key="1">
    <source>
        <dbReference type="ARBA" id="ARBA00004651"/>
    </source>
</evidence>
<keyword evidence="4 7" id="KW-0812">Transmembrane</keyword>
<gene>
    <name evidence="8" type="ORF">HED64_02325</name>
</gene>
<dbReference type="InterPro" id="IPR036259">
    <property type="entry name" value="MFS_trans_sf"/>
</dbReference>
<protein>
    <submittedName>
        <fullName evidence="8">MFS transporter</fullName>
    </submittedName>
</protein>
<evidence type="ECO:0000256" key="2">
    <source>
        <dbReference type="ARBA" id="ARBA00022448"/>
    </source>
</evidence>
<evidence type="ECO:0000313" key="9">
    <source>
        <dbReference type="Proteomes" id="UP000746595"/>
    </source>
</evidence>
<feature type="transmembrane region" description="Helical" evidence="7">
    <location>
        <begin position="58"/>
        <end position="81"/>
    </location>
</feature>
<evidence type="ECO:0000256" key="5">
    <source>
        <dbReference type="ARBA" id="ARBA00022989"/>
    </source>
</evidence>
<dbReference type="InterPro" id="IPR050171">
    <property type="entry name" value="MFS_Transporters"/>
</dbReference>
<evidence type="ECO:0000256" key="4">
    <source>
        <dbReference type="ARBA" id="ARBA00022692"/>
    </source>
</evidence>
<keyword evidence="5 7" id="KW-1133">Transmembrane helix</keyword>
<organism evidence="8 9">
    <name type="scientific">Paeniglutamicibacter terrestris</name>
    <dbReference type="NCBI Taxonomy" id="2723403"/>
    <lineage>
        <taxon>Bacteria</taxon>
        <taxon>Bacillati</taxon>
        <taxon>Actinomycetota</taxon>
        <taxon>Actinomycetes</taxon>
        <taxon>Micrococcales</taxon>
        <taxon>Micrococcaceae</taxon>
        <taxon>Paeniglutamicibacter</taxon>
    </lineage>
</organism>
<keyword evidence="2" id="KW-0813">Transport</keyword>
<accession>A0ABX1G000</accession>
<dbReference type="Pfam" id="PF07690">
    <property type="entry name" value="MFS_1"/>
    <property type="match status" value="1"/>
</dbReference>
<keyword evidence="9" id="KW-1185">Reference proteome</keyword>
<feature type="transmembrane region" description="Helical" evidence="7">
    <location>
        <begin position="93"/>
        <end position="113"/>
    </location>
</feature>
<feature type="transmembrane region" description="Helical" evidence="7">
    <location>
        <begin position="188"/>
        <end position="206"/>
    </location>
</feature>
<evidence type="ECO:0000256" key="6">
    <source>
        <dbReference type="ARBA" id="ARBA00023136"/>
    </source>
</evidence>
<feature type="transmembrane region" description="Helical" evidence="7">
    <location>
        <begin position="119"/>
        <end position="140"/>
    </location>
</feature>
<dbReference type="PANTHER" id="PTHR23517">
    <property type="entry name" value="RESISTANCE PROTEIN MDTM, PUTATIVE-RELATED-RELATED"/>
    <property type="match status" value="1"/>
</dbReference>
<dbReference type="Proteomes" id="UP000746595">
    <property type="component" value="Unassembled WGS sequence"/>
</dbReference>
<comment type="caution">
    <text evidence="8">The sequence shown here is derived from an EMBL/GenBank/DDBJ whole genome shotgun (WGS) entry which is preliminary data.</text>
</comment>
<dbReference type="SUPFAM" id="SSF103473">
    <property type="entry name" value="MFS general substrate transporter"/>
    <property type="match status" value="1"/>
</dbReference>
<reference evidence="8 9" key="1">
    <citation type="submission" date="2020-04" db="EMBL/GenBank/DDBJ databases">
        <title>Paeniglutamicibacter sp. ANT13_2, a novel actinomycete isolated from sediment in Antarctica.</title>
        <authorList>
            <person name="Sakdapetsiri C."/>
            <person name="Pinyakong O."/>
        </authorList>
    </citation>
    <scope>NUCLEOTIDE SEQUENCE [LARGE SCALE GENOMIC DNA]</scope>
    <source>
        <strain evidence="8 9">ANT13_2</strain>
    </source>
</reference>
<dbReference type="Gene3D" id="1.20.1250.20">
    <property type="entry name" value="MFS general substrate transporter like domains"/>
    <property type="match status" value="1"/>
</dbReference>
<proteinExistence type="predicted"/>
<comment type="subcellular location">
    <subcellularLocation>
        <location evidence="1">Cell membrane</location>
        <topology evidence="1">Multi-pass membrane protein</topology>
    </subcellularLocation>
</comment>
<evidence type="ECO:0000256" key="7">
    <source>
        <dbReference type="SAM" id="Phobius"/>
    </source>
</evidence>
<feature type="transmembrane region" description="Helical" evidence="7">
    <location>
        <begin position="27"/>
        <end position="52"/>
    </location>
</feature>
<sequence length="425" mass="44792">MSRASDSADPQRCEGRIVTVHPGRKRAWFPAALSLMLVGWGANQFVSLLVFYRQEHGFSELMVTSMLGIYVVGLVPALLLGGRYSDRTGRKHITLFAIGLSMAANVAMMGSVFGTFPLFAGRFMAGIATGLAMAAATSWVKELSQAPWDTTSAAGSGARRASLLTSAGFWLGPVVGGLLANYAPAPAILPFALHIILCVPLLFIVAKLPETRIASELGDAHHVPLEHHPHSARRFGAVVAPAAPWVFAAGTTGFAVVPAVIPGLGDGRLAYATLAVAITLGLGVLIQPLARRLDTVLSARSLLTGTTTAFVGLATLLAAILLHNPALGLVASGIFGCANGLLMVGGLLEIQRMAAPHELGQLTGYFYTLAYVGFLTPTIVALLAQWITTSWIIAGMMVLCLGSMFAITFNSRKFLPHHLVEVDSE</sequence>
<dbReference type="EMBL" id="JAAWVT010000001">
    <property type="protein sequence ID" value="NKG19543.1"/>
    <property type="molecule type" value="Genomic_DNA"/>
</dbReference>